<dbReference type="Proteomes" id="UP000002527">
    <property type="component" value="Chromosome"/>
</dbReference>
<dbReference type="PROSITE" id="PS51084">
    <property type="entry name" value="HIT_2"/>
    <property type="match status" value="1"/>
</dbReference>
<evidence type="ECO:0000313" key="3">
    <source>
        <dbReference type="EMBL" id="AAS41725.1"/>
    </source>
</evidence>
<dbReference type="PANTHER" id="PTHR46648:SF1">
    <property type="entry name" value="ADENOSINE 5'-MONOPHOSPHORAMIDASE HNT1"/>
    <property type="match status" value="1"/>
</dbReference>
<protein>
    <recommendedName>
        <fullName evidence="2">HIT domain-containing protein</fullName>
    </recommendedName>
</protein>
<dbReference type="HOGENOM" id="CLU_126420_0_0_9"/>
<dbReference type="Pfam" id="PF01230">
    <property type="entry name" value="HIT"/>
    <property type="match status" value="1"/>
</dbReference>
<dbReference type="SUPFAM" id="SSF54197">
    <property type="entry name" value="HIT-like"/>
    <property type="match status" value="1"/>
</dbReference>
<evidence type="ECO:0000313" key="4">
    <source>
        <dbReference type="Proteomes" id="UP000002527"/>
    </source>
</evidence>
<feature type="domain" description="HIT" evidence="2">
    <location>
        <begin position="99"/>
        <end position="119"/>
    </location>
</feature>
<dbReference type="GO" id="GO:0003824">
    <property type="term" value="F:catalytic activity"/>
    <property type="evidence" value="ECO:0007669"/>
    <property type="project" value="InterPro"/>
</dbReference>
<dbReference type="Gene3D" id="3.30.428.10">
    <property type="entry name" value="HIT-like"/>
    <property type="match status" value="1"/>
</dbReference>
<dbReference type="InterPro" id="IPR001310">
    <property type="entry name" value="Histidine_triad_HIT"/>
</dbReference>
<organism evidence="3 4">
    <name type="scientific">Bacillus cereus (strain ATCC 10987 / NRS 248)</name>
    <dbReference type="NCBI Taxonomy" id="222523"/>
    <lineage>
        <taxon>Bacteria</taxon>
        <taxon>Bacillati</taxon>
        <taxon>Bacillota</taxon>
        <taxon>Bacilli</taxon>
        <taxon>Bacillales</taxon>
        <taxon>Bacillaceae</taxon>
        <taxon>Bacillus</taxon>
        <taxon>Bacillus cereus group</taxon>
    </lineage>
</organism>
<gene>
    <name evidence="3" type="ordered locus">BCE_2813</name>
</gene>
<dbReference type="DNASU" id="2749392"/>
<reference evidence="3 4" key="1">
    <citation type="journal article" date="2004" name="Nucleic Acids Res.">
        <title>The genome sequence of Bacillus cereus ATCC 10987 reveals metabolic adaptations and a large plasmid related to Bacillus anthracis pXO1.</title>
        <authorList>
            <person name="Rasko D.A."/>
            <person name="Ravel J."/>
            <person name="Okstad O.A."/>
            <person name="Helgason E."/>
            <person name="Cer R.Z."/>
            <person name="Jiang L."/>
            <person name="Shores K.A."/>
            <person name="Fouts D.E."/>
            <person name="Tourasse N.J."/>
            <person name="Angiuoli S.V."/>
            <person name="Kolonay J."/>
            <person name="Nelson W.C."/>
            <person name="Kolsto A.-B."/>
            <person name="Fraser C.M."/>
            <person name="Read T.D."/>
        </authorList>
    </citation>
    <scope>NUCLEOTIDE SEQUENCE [LARGE SCALE GENOMIC DNA]</scope>
    <source>
        <strain evidence="4">ATCC 10987 / NRS 248</strain>
    </source>
</reference>
<dbReference type="AlphaFoldDB" id="Q736T7"/>
<dbReference type="KEGG" id="bca:BCE_2813"/>
<name>Q736T7_BACC1</name>
<evidence type="ECO:0000259" key="2">
    <source>
        <dbReference type="PROSITE" id="PS51084"/>
    </source>
</evidence>
<dbReference type="PANTHER" id="PTHR46648">
    <property type="entry name" value="HIT FAMILY PROTEIN 1"/>
    <property type="match status" value="1"/>
</dbReference>
<sequence>MNFQNINPIFPFFMILYIKRMVMDMPTNNQEEQNCFICEKHKGNITVPGGAIYEDELVYVGHVHWDSEETKRFGLISSRVSKALKESEGAEHIYTFVSGNGVPHMHMHIIPRYANTPKEFWSPTEVAKWMGAPYGDTEKIKKLCERIRKYMVSEYEYNK</sequence>
<proteinExistence type="predicted"/>
<dbReference type="InterPro" id="IPR036265">
    <property type="entry name" value="HIT-like_sf"/>
</dbReference>
<accession>Q736T7</accession>
<dbReference type="EMBL" id="AE017194">
    <property type="protein sequence ID" value="AAS41725.1"/>
    <property type="molecule type" value="Genomic_DNA"/>
</dbReference>
<evidence type="ECO:0000256" key="1">
    <source>
        <dbReference type="PROSITE-ProRule" id="PRU00464"/>
    </source>
</evidence>
<feature type="short sequence motif" description="Histidine triad motif" evidence="1">
    <location>
        <begin position="104"/>
        <end position="108"/>
    </location>
</feature>
<dbReference type="InterPro" id="IPR011146">
    <property type="entry name" value="HIT-like"/>
</dbReference>
<dbReference type="GO" id="GO:0009117">
    <property type="term" value="P:nucleotide metabolic process"/>
    <property type="evidence" value="ECO:0007669"/>
    <property type="project" value="TreeGrafter"/>
</dbReference>